<feature type="compositionally biased region" description="Acidic residues" evidence="1">
    <location>
        <begin position="783"/>
        <end position="807"/>
    </location>
</feature>
<keyword evidence="3" id="KW-1185">Reference proteome</keyword>
<sequence>MNYVSEPINNAHVKHSMRNAKFESICAIYNKCLFDANHDMCVIEYVNDVNVRSKFKSKRNKKRKVWKTTGKVFNEIGYSWKPTSRTFTIVKNKCPLTRFTFTKVVPTKKTTNKYVLTPTQGVIVYSRRPKAPKLVGSSSKYKITESRISNFSNPTQSGGSTVSDIPYSSLNDCRKFLGTVRFGNEHIAKIMGYGDYQMGDVTISWVYYVEGLGHNLFSVGQFCDSDLELLINQVPIVIAPEHAVSTGTPSSMTIDQDAPSTFRTLDNNPRSFGSEGLSSGKKDRLRGIFRSYVKIVFSNGILREEVYYDMETYDPMDTPTVEKSKLDKDPQEKAVDPTPGIRQSLRKALICDVDHAVCQDTRKSTSGSRCIYLGDRLVSWRKEHGIALQYRHIDIRHHFIMEQVENGVVEMCFVQNEIMNPQETQQVVARDEKWVSSTERVKISSTNAFTITAEVLEIFMQQFWYTIKKVKDSESYEFLLDNKKCIVDAEVFRKILDICPRVEGEEFTEVQDDDATLTFLTDLCFKGPLHKYTNMYVDHMHQPWRTLAAIINKCLSGKTASNDRLRKSRIDILSENQDVKLRHSSDSLKSSSITSSHNTSLSPTSSFSTIIQLRMMKSRGKGSQRKKTADTPMANVDVSEESDSEPARKRTASKSINLTEAIEEEAARQVHATHARIPKPATSKLKLKGVQSLTPEEQEDADIMQALKESKKTSRRQPGTRSLNKGTSVLPGVPDESTVVLATSSEGTSTKPGVLDEENVTSEEKVILEWGSEQESEYSKEDQGDDKEVDWIDFDEDEEKKDDDDDDKSINLEKTNDEETKDEFVHSGENVQTDDKETDDAFVQGDEQVNDDEDEEMTNAEVEDSRKGDAGISDVAKANAEKIKEIKDDAKKAELPPTSSSLSMLRSTRCWISKIQYEVPHIQSPSVLTVPVSVISEPVVPTPIPITPLVAPVTTLLTHSSVSTIPPLRVAKLEKDVSELKKINHSAKALATLKSQVPTPAPESSKIQKPTIDLEQEYQKSASKIRKIKREQAERQKMPKTPANHALYHALMEALIEDENAMDKGVADTVKNHKSQHDDDDDNADEDPSAGPNQGKKTKRRRTKETESSKKPPTTKETPKGKAQSKGSKTAKSAFAKEPIKEPIIEVVIDNVFNTAGEDVVRDNDQPQDTSKPKTNKTPNQDWFKQPPRPPIHDPEWNKRQVVLDQPK</sequence>
<organism evidence="2 3">
    <name type="scientific">Tanacetum coccineum</name>
    <dbReference type="NCBI Taxonomy" id="301880"/>
    <lineage>
        <taxon>Eukaryota</taxon>
        <taxon>Viridiplantae</taxon>
        <taxon>Streptophyta</taxon>
        <taxon>Embryophyta</taxon>
        <taxon>Tracheophyta</taxon>
        <taxon>Spermatophyta</taxon>
        <taxon>Magnoliopsida</taxon>
        <taxon>eudicotyledons</taxon>
        <taxon>Gunneridae</taxon>
        <taxon>Pentapetalae</taxon>
        <taxon>asterids</taxon>
        <taxon>campanulids</taxon>
        <taxon>Asterales</taxon>
        <taxon>Asteraceae</taxon>
        <taxon>Asteroideae</taxon>
        <taxon>Anthemideae</taxon>
        <taxon>Anthemidinae</taxon>
        <taxon>Tanacetum</taxon>
    </lineage>
</organism>
<dbReference type="InterPro" id="IPR003903">
    <property type="entry name" value="UIM_dom"/>
</dbReference>
<evidence type="ECO:0000313" key="3">
    <source>
        <dbReference type="Proteomes" id="UP001151760"/>
    </source>
</evidence>
<dbReference type="Proteomes" id="UP001151760">
    <property type="component" value="Unassembled WGS sequence"/>
</dbReference>
<comment type="caution">
    <text evidence="2">The sequence shown here is derived from an EMBL/GenBank/DDBJ whole genome shotgun (WGS) entry which is preliminary data.</text>
</comment>
<feature type="compositionally biased region" description="Low complexity" evidence="1">
    <location>
        <begin position="587"/>
        <end position="609"/>
    </location>
</feature>
<feature type="region of interest" description="Disordered" evidence="1">
    <location>
        <begin position="1158"/>
        <end position="1208"/>
    </location>
</feature>
<feature type="compositionally biased region" description="Basic residues" evidence="1">
    <location>
        <begin position="616"/>
        <end position="626"/>
    </location>
</feature>
<reference evidence="2" key="2">
    <citation type="submission" date="2022-01" db="EMBL/GenBank/DDBJ databases">
        <authorList>
            <person name="Yamashiro T."/>
            <person name="Shiraishi A."/>
            <person name="Satake H."/>
            <person name="Nakayama K."/>
        </authorList>
    </citation>
    <scope>NUCLEOTIDE SEQUENCE</scope>
</reference>
<feature type="region of interest" description="Disordered" evidence="1">
    <location>
        <begin position="1020"/>
        <end position="1044"/>
    </location>
</feature>
<protein>
    <submittedName>
        <fullName evidence="2">Retrovirus-related pol polyprotein from transposon TNT 1-94</fullName>
    </submittedName>
</protein>
<feature type="compositionally biased region" description="Acidic residues" evidence="1">
    <location>
        <begin position="848"/>
        <end position="862"/>
    </location>
</feature>
<evidence type="ECO:0000256" key="1">
    <source>
        <dbReference type="SAM" id="MobiDB-lite"/>
    </source>
</evidence>
<feature type="region of interest" description="Disordered" evidence="1">
    <location>
        <begin position="1070"/>
        <end position="1145"/>
    </location>
</feature>
<dbReference type="EMBL" id="BQNB010018299">
    <property type="protein sequence ID" value="GJT72875.1"/>
    <property type="molecule type" value="Genomic_DNA"/>
</dbReference>
<gene>
    <name evidence="2" type="ORF">Tco_1032161</name>
</gene>
<feature type="region of interest" description="Disordered" evidence="1">
    <location>
        <begin position="581"/>
        <end position="873"/>
    </location>
</feature>
<feature type="compositionally biased region" description="Polar residues" evidence="1">
    <location>
        <begin position="716"/>
        <end position="727"/>
    </location>
</feature>
<feature type="compositionally biased region" description="Basic and acidic residues" evidence="1">
    <location>
        <begin position="808"/>
        <end position="826"/>
    </location>
</feature>
<reference evidence="2" key="1">
    <citation type="journal article" date="2022" name="Int. J. Mol. Sci.">
        <title>Draft Genome of Tanacetum Coccineum: Genomic Comparison of Closely Related Tanacetum-Family Plants.</title>
        <authorList>
            <person name="Yamashiro T."/>
            <person name="Shiraishi A."/>
            <person name="Nakayama K."/>
            <person name="Satake H."/>
        </authorList>
    </citation>
    <scope>NUCLEOTIDE SEQUENCE</scope>
</reference>
<name>A0ABQ5GB16_9ASTR</name>
<dbReference type="PROSITE" id="PS50330">
    <property type="entry name" value="UIM"/>
    <property type="match status" value="1"/>
</dbReference>
<feature type="compositionally biased region" description="Polar residues" evidence="1">
    <location>
        <begin position="740"/>
        <end position="751"/>
    </location>
</feature>
<evidence type="ECO:0000313" key="2">
    <source>
        <dbReference type="EMBL" id="GJT72875.1"/>
    </source>
</evidence>
<accession>A0ABQ5GB16</accession>
<proteinExistence type="predicted"/>
<feature type="compositionally biased region" description="Acidic residues" evidence="1">
    <location>
        <begin position="1078"/>
        <end position="1088"/>
    </location>
</feature>